<evidence type="ECO:0000313" key="5">
    <source>
        <dbReference type="EMBL" id="STY27569.1"/>
    </source>
</evidence>
<proteinExistence type="inferred from homology"/>
<dbReference type="Proteomes" id="UP000054985">
    <property type="component" value="Unassembled WGS sequence"/>
</dbReference>
<dbReference type="Pfam" id="PF00497">
    <property type="entry name" value="SBP_bac_3"/>
    <property type="match status" value="1"/>
</dbReference>
<evidence type="ECO:0000313" key="6">
    <source>
        <dbReference type="Proteomes" id="UP000054985"/>
    </source>
</evidence>
<dbReference type="Gene3D" id="3.40.190.10">
    <property type="entry name" value="Periplasmic binding protein-like II"/>
    <property type="match status" value="2"/>
</dbReference>
<evidence type="ECO:0000256" key="1">
    <source>
        <dbReference type="ARBA" id="ARBA00010333"/>
    </source>
</evidence>
<organism evidence="5 7">
    <name type="scientific">Legionella moravica</name>
    <dbReference type="NCBI Taxonomy" id="39962"/>
    <lineage>
        <taxon>Bacteria</taxon>
        <taxon>Pseudomonadati</taxon>
        <taxon>Pseudomonadota</taxon>
        <taxon>Gammaproteobacteria</taxon>
        <taxon>Legionellales</taxon>
        <taxon>Legionellaceae</taxon>
        <taxon>Legionella</taxon>
    </lineage>
</organism>
<dbReference type="RefSeq" id="WP_238400288.1">
    <property type="nucleotide sequence ID" value="NZ_CAAAJG010000015.1"/>
</dbReference>
<name>A0A378LP52_9GAMM</name>
<dbReference type="PANTHER" id="PTHR35936">
    <property type="entry name" value="MEMBRANE-BOUND LYTIC MUREIN TRANSGLYCOSYLASE F"/>
    <property type="match status" value="1"/>
</dbReference>
<dbReference type="PANTHER" id="PTHR35936:SF19">
    <property type="entry name" value="AMINO-ACID-BINDING PROTEIN YXEM-RELATED"/>
    <property type="match status" value="1"/>
</dbReference>
<dbReference type="STRING" id="39962.Lmor_0028"/>
<evidence type="ECO:0000313" key="4">
    <source>
        <dbReference type="EMBL" id="KTD39662.1"/>
    </source>
</evidence>
<evidence type="ECO:0000259" key="3">
    <source>
        <dbReference type="SMART" id="SM00062"/>
    </source>
</evidence>
<comment type="similarity">
    <text evidence="1">Belongs to the bacterial solute-binding protein 3 family.</text>
</comment>
<dbReference type="SUPFAM" id="SSF53850">
    <property type="entry name" value="Periplasmic binding protein-like II"/>
    <property type="match status" value="1"/>
</dbReference>
<gene>
    <name evidence="5" type="primary">artJ_4</name>
    <name evidence="4" type="synonym">artJ_1</name>
    <name evidence="4" type="ORF">Lmor_0028</name>
    <name evidence="5" type="ORF">NCTC12239_03247</name>
</gene>
<dbReference type="EMBL" id="UGOG01000002">
    <property type="protein sequence ID" value="STY27569.1"/>
    <property type="molecule type" value="Genomic_DNA"/>
</dbReference>
<keyword evidence="6" id="KW-1185">Reference proteome</keyword>
<dbReference type="EMBL" id="LNYN01000001">
    <property type="protein sequence ID" value="KTD39662.1"/>
    <property type="molecule type" value="Genomic_DNA"/>
</dbReference>
<dbReference type="AlphaFoldDB" id="A0A378LP52"/>
<dbReference type="SMART" id="SM00062">
    <property type="entry name" value="PBPb"/>
    <property type="match status" value="1"/>
</dbReference>
<reference evidence="5 7" key="2">
    <citation type="submission" date="2018-06" db="EMBL/GenBank/DDBJ databases">
        <authorList>
            <consortium name="Pathogen Informatics"/>
            <person name="Doyle S."/>
        </authorList>
    </citation>
    <scope>NUCLEOTIDE SEQUENCE [LARGE SCALE GENOMIC DNA]</scope>
    <source>
        <strain evidence="5 7">NCTC12239</strain>
    </source>
</reference>
<reference evidence="4 6" key="1">
    <citation type="submission" date="2015-11" db="EMBL/GenBank/DDBJ databases">
        <title>Genomic analysis of 38 Legionella species identifies large and diverse effector repertoires.</title>
        <authorList>
            <person name="Burstein D."/>
            <person name="Amaro F."/>
            <person name="Zusman T."/>
            <person name="Lifshitz Z."/>
            <person name="Cohen O."/>
            <person name="Gilbert J.A."/>
            <person name="Pupko T."/>
            <person name="Shuman H.A."/>
            <person name="Segal G."/>
        </authorList>
    </citation>
    <scope>NUCLEOTIDE SEQUENCE [LARGE SCALE GENOMIC DNA]</scope>
    <source>
        <strain evidence="4 6">ATCC 43877</strain>
    </source>
</reference>
<dbReference type="Proteomes" id="UP000254040">
    <property type="component" value="Unassembled WGS sequence"/>
</dbReference>
<feature type="domain" description="Solute-binding protein family 3/N-terminal" evidence="3">
    <location>
        <begin position="21"/>
        <end position="241"/>
    </location>
</feature>
<sequence>MLIRFIGIILLIHTSLIAAKPLTVGIVSYDPPFTMRADKDHYFGFDIELMTSLCTEMKTQCQFKPMPFNQLFTQLNKGTIDLAIAAIIITNERQQQFSFSLPYLISKARFMTTHKNSITTVGDLTKKNVGAIEGSIFKDWITQKLPGTSITEYSTTEQLISALNKNEVDGVLMDDFSADYWITNNQQSFKGIGEPLLIGTGYGIMAKNDSLKLINRVNKALKKIVNNNIYLSLYKKYFHTIPMH</sequence>
<evidence type="ECO:0000313" key="7">
    <source>
        <dbReference type="Proteomes" id="UP000254040"/>
    </source>
</evidence>
<dbReference type="InterPro" id="IPR001638">
    <property type="entry name" value="Solute-binding_3/MltF_N"/>
</dbReference>
<evidence type="ECO:0000256" key="2">
    <source>
        <dbReference type="ARBA" id="ARBA00022729"/>
    </source>
</evidence>
<keyword evidence="2" id="KW-0732">Signal</keyword>
<accession>A0A378LP52</accession>
<protein>
    <submittedName>
        <fullName evidence="5">Arginine ABC transporter substrate-binding protein</fullName>
    </submittedName>
</protein>